<dbReference type="GO" id="GO:0022857">
    <property type="term" value="F:transmembrane transporter activity"/>
    <property type="evidence" value="ECO:0007669"/>
    <property type="project" value="InterPro"/>
</dbReference>
<dbReference type="EMBL" id="QEKO01000004">
    <property type="protein sequence ID" value="PVY61270.1"/>
    <property type="molecule type" value="Genomic_DNA"/>
</dbReference>
<dbReference type="InterPro" id="IPR058626">
    <property type="entry name" value="MdtA-like_b-barrel"/>
</dbReference>
<feature type="compositionally biased region" description="Low complexity" evidence="4">
    <location>
        <begin position="385"/>
        <end position="407"/>
    </location>
</feature>
<evidence type="ECO:0000313" key="10">
    <source>
        <dbReference type="EMBL" id="PVY61270.1"/>
    </source>
</evidence>
<feature type="region of interest" description="Disordered" evidence="4">
    <location>
        <begin position="373"/>
        <end position="426"/>
    </location>
</feature>
<dbReference type="NCBIfam" id="TIGR01730">
    <property type="entry name" value="RND_mfp"/>
    <property type="match status" value="1"/>
</dbReference>
<dbReference type="GO" id="GO:0005886">
    <property type="term" value="C:plasma membrane"/>
    <property type="evidence" value="ECO:0007669"/>
    <property type="project" value="TreeGrafter"/>
</dbReference>
<evidence type="ECO:0000259" key="8">
    <source>
        <dbReference type="Pfam" id="PF25944"/>
    </source>
</evidence>
<feature type="coiled-coil region" evidence="3">
    <location>
        <begin position="106"/>
        <end position="133"/>
    </location>
</feature>
<protein>
    <submittedName>
        <fullName evidence="10">Membrane fusion protein (Multidrug efflux system)</fullName>
    </submittedName>
</protein>
<feature type="compositionally biased region" description="Gly residues" evidence="4">
    <location>
        <begin position="408"/>
        <end position="417"/>
    </location>
</feature>
<dbReference type="InterPro" id="IPR058624">
    <property type="entry name" value="MdtA-like_HH"/>
</dbReference>
<gene>
    <name evidence="10" type="ORF">C7440_2820</name>
</gene>
<organism evidence="10 11">
    <name type="scientific">Pusillimonas noertemannii</name>
    <dbReference type="NCBI Taxonomy" id="305977"/>
    <lineage>
        <taxon>Bacteria</taxon>
        <taxon>Pseudomonadati</taxon>
        <taxon>Pseudomonadota</taxon>
        <taxon>Betaproteobacteria</taxon>
        <taxon>Burkholderiales</taxon>
        <taxon>Alcaligenaceae</taxon>
        <taxon>Pusillimonas</taxon>
    </lineage>
</organism>
<dbReference type="Proteomes" id="UP000246145">
    <property type="component" value="Unassembled WGS sequence"/>
</dbReference>
<evidence type="ECO:0000256" key="3">
    <source>
        <dbReference type="SAM" id="Coils"/>
    </source>
</evidence>
<feature type="domain" description="Multidrug resistance protein MdtA-like beta-barrel" evidence="8">
    <location>
        <begin position="213"/>
        <end position="301"/>
    </location>
</feature>
<dbReference type="OrthoDB" id="9783047at2"/>
<dbReference type="STRING" id="1231391.GCA_000308195_01002"/>
<sequence>MRISRLPGGQLARIVLLSSLALLAACGEEPQGQQGGMKVPVSVVTVEPARTEITTELPGRVDAIKYAQIRARVTGIVEEINFVQGSDVKQGDLLFTIDPAPYAATRAQAEAQLKQAQADAQAARTLAKRYSRLIEANAVSRQEYDNATAAAAQAEAAIAAGKAALKSADINLGYTKVTSPIDGRIGQAMVTEGALVSGTNATQMATVQQLDRVYVDVTRPTSELAQMRKALADGTLVRAGEDAARATAVLEDGSTYEHAGKLLFSGVSVDPTTGQVVMRAEFPNPDEILLPGMFVRVRVSQGIDEKALLVPQQALQRTADGQGALMLVKDGKVQATPVTTGAAIDGKWLVTSGLSAGDVVVVEGFQKIRPGAPVQPIPWAPNQKGAQAGQQGQPGQAAGQEGQAAGQAGEGAEGQQGAGQAPASGS</sequence>
<dbReference type="Pfam" id="PF25944">
    <property type="entry name" value="Beta-barrel_RND"/>
    <property type="match status" value="1"/>
</dbReference>
<dbReference type="AlphaFoldDB" id="A0A2U1CJT2"/>
<dbReference type="Gene3D" id="1.10.287.470">
    <property type="entry name" value="Helix hairpin bin"/>
    <property type="match status" value="1"/>
</dbReference>
<dbReference type="RefSeq" id="WP_017523370.1">
    <property type="nucleotide sequence ID" value="NZ_JACCEX010000004.1"/>
</dbReference>
<reference evidence="10 11" key="1">
    <citation type="submission" date="2018-04" db="EMBL/GenBank/DDBJ databases">
        <title>Genomic Encyclopedia of Type Strains, Phase IV (KMG-IV): sequencing the most valuable type-strain genomes for metagenomic binning, comparative biology and taxonomic classification.</title>
        <authorList>
            <person name="Goeker M."/>
        </authorList>
    </citation>
    <scope>NUCLEOTIDE SEQUENCE [LARGE SCALE GENOMIC DNA]</scope>
    <source>
        <strain evidence="10 11">DSM 10065</strain>
    </source>
</reference>
<dbReference type="PROSITE" id="PS51257">
    <property type="entry name" value="PROKAR_LIPOPROTEIN"/>
    <property type="match status" value="1"/>
</dbReference>
<feature type="domain" description="Multidrug resistance protein MdtA-like alpha-helical hairpin" evidence="6">
    <location>
        <begin position="106"/>
        <end position="175"/>
    </location>
</feature>
<dbReference type="GO" id="GO:0046677">
    <property type="term" value="P:response to antibiotic"/>
    <property type="evidence" value="ECO:0007669"/>
    <property type="project" value="TreeGrafter"/>
</dbReference>
<dbReference type="Pfam" id="PF25876">
    <property type="entry name" value="HH_MFP_RND"/>
    <property type="match status" value="1"/>
</dbReference>
<dbReference type="FunFam" id="2.40.420.20:FF:000001">
    <property type="entry name" value="Efflux RND transporter periplasmic adaptor subunit"/>
    <property type="match status" value="1"/>
</dbReference>
<evidence type="ECO:0000259" key="6">
    <source>
        <dbReference type="Pfam" id="PF25876"/>
    </source>
</evidence>
<feature type="domain" description="Multidrug resistance protein MdtA-like C-terminal permuted SH3" evidence="9">
    <location>
        <begin position="307"/>
        <end position="367"/>
    </location>
</feature>
<dbReference type="Pfam" id="PF25967">
    <property type="entry name" value="RND-MFP_C"/>
    <property type="match status" value="1"/>
</dbReference>
<dbReference type="Gene3D" id="2.40.30.170">
    <property type="match status" value="1"/>
</dbReference>
<dbReference type="InterPro" id="IPR006143">
    <property type="entry name" value="RND_pump_MFP"/>
</dbReference>
<dbReference type="InterPro" id="IPR058625">
    <property type="entry name" value="MdtA-like_BSH"/>
</dbReference>
<name>A0A2U1CJT2_9BURK</name>
<dbReference type="GO" id="GO:0030313">
    <property type="term" value="C:cell envelope"/>
    <property type="evidence" value="ECO:0007669"/>
    <property type="project" value="UniProtKB-SubCell"/>
</dbReference>
<evidence type="ECO:0000256" key="4">
    <source>
        <dbReference type="SAM" id="MobiDB-lite"/>
    </source>
</evidence>
<proteinExistence type="inferred from homology"/>
<dbReference type="SUPFAM" id="SSF111369">
    <property type="entry name" value="HlyD-like secretion proteins"/>
    <property type="match status" value="1"/>
</dbReference>
<evidence type="ECO:0000259" key="9">
    <source>
        <dbReference type="Pfam" id="PF25967"/>
    </source>
</evidence>
<keyword evidence="5" id="KW-0732">Signal</keyword>
<dbReference type="Pfam" id="PF25917">
    <property type="entry name" value="BSH_RND"/>
    <property type="match status" value="1"/>
</dbReference>
<feature type="domain" description="Multidrug resistance protein MdtA-like barrel-sandwich hybrid" evidence="7">
    <location>
        <begin position="67"/>
        <end position="208"/>
    </location>
</feature>
<evidence type="ECO:0000256" key="2">
    <source>
        <dbReference type="ARBA" id="ARBA00009477"/>
    </source>
</evidence>
<dbReference type="PANTHER" id="PTHR30158:SF3">
    <property type="entry name" value="MULTIDRUG EFFLUX PUMP SUBUNIT ACRA-RELATED"/>
    <property type="match status" value="1"/>
</dbReference>
<evidence type="ECO:0000259" key="7">
    <source>
        <dbReference type="Pfam" id="PF25917"/>
    </source>
</evidence>
<keyword evidence="3" id="KW-0175">Coiled coil</keyword>
<evidence type="ECO:0000313" key="11">
    <source>
        <dbReference type="Proteomes" id="UP000246145"/>
    </source>
</evidence>
<comment type="caution">
    <text evidence="10">The sequence shown here is derived from an EMBL/GenBank/DDBJ whole genome shotgun (WGS) entry which is preliminary data.</text>
</comment>
<evidence type="ECO:0000256" key="1">
    <source>
        <dbReference type="ARBA" id="ARBA00004196"/>
    </source>
</evidence>
<comment type="similarity">
    <text evidence="2">Belongs to the membrane fusion protein (MFP) (TC 8.A.1) family.</text>
</comment>
<dbReference type="InterPro" id="IPR058627">
    <property type="entry name" value="MdtA-like_C"/>
</dbReference>
<feature type="signal peptide" evidence="5">
    <location>
        <begin position="1"/>
        <end position="24"/>
    </location>
</feature>
<dbReference type="Gene3D" id="2.40.420.20">
    <property type="match status" value="1"/>
</dbReference>
<feature type="chain" id="PRO_5015570681" evidence="5">
    <location>
        <begin position="25"/>
        <end position="426"/>
    </location>
</feature>
<dbReference type="PANTHER" id="PTHR30158">
    <property type="entry name" value="ACRA/E-RELATED COMPONENT OF DRUG EFFLUX TRANSPORTER"/>
    <property type="match status" value="1"/>
</dbReference>
<comment type="subcellular location">
    <subcellularLocation>
        <location evidence="1">Cell envelope</location>
    </subcellularLocation>
</comment>
<evidence type="ECO:0000256" key="5">
    <source>
        <dbReference type="SAM" id="SignalP"/>
    </source>
</evidence>
<accession>A0A2U1CJT2</accession>
<dbReference type="Gene3D" id="2.40.50.100">
    <property type="match status" value="1"/>
</dbReference>
<keyword evidence="11" id="KW-1185">Reference proteome</keyword>